<dbReference type="RefSeq" id="WP_145581811.1">
    <property type="nucleotide sequence ID" value="NZ_CADEPK010000222.1"/>
</dbReference>
<evidence type="ECO:0000259" key="8">
    <source>
        <dbReference type="Pfam" id="PF04234"/>
    </source>
</evidence>
<dbReference type="EMBL" id="JAUSTZ010000001">
    <property type="protein sequence ID" value="MDQ0223725.1"/>
    <property type="molecule type" value="Genomic_DNA"/>
</dbReference>
<dbReference type="InterPro" id="IPR014756">
    <property type="entry name" value="Ig_E-set"/>
</dbReference>
<keyword evidence="6" id="KW-0472">Membrane</keyword>
<comment type="subcellular location">
    <subcellularLocation>
        <location evidence="1">Cell envelope</location>
    </subcellularLocation>
</comment>
<feature type="domain" description="CopC" evidence="8">
    <location>
        <begin position="22"/>
        <end position="113"/>
    </location>
</feature>
<dbReference type="InterPro" id="IPR007348">
    <property type="entry name" value="CopC_dom"/>
</dbReference>
<evidence type="ECO:0000313" key="10">
    <source>
        <dbReference type="Proteomes" id="UP001232245"/>
    </source>
</evidence>
<evidence type="ECO:0000256" key="4">
    <source>
        <dbReference type="ARBA" id="ARBA00023008"/>
    </source>
</evidence>
<evidence type="ECO:0000256" key="3">
    <source>
        <dbReference type="ARBA" id="ARBA00022729"/>
    </source>
</evidence>
<evidence type="ECO:0000256" key="7">
    <source>
        <dbReference type="SAM" id="SignalP"/>
    </source>
</evidence>
<feature type="compositionally biased region" description="Acidic residues" evidence="5">
    <location>
        <begin position="146"/>
        <end position="156"/>
    </location>
</feature>
<organism evidence="9 10">
    <name type="scientific">Metabacillus niabensis</name>
    <dbReference type="NCBI Taxonomy" id="324854"/>
    <lineage>
        <taxon>Bacteria</taxon>
        <taxon>Bacillati</taxon>
        <taxon>Bacillota</taxon>
        <taxon>Bacilli</taxon>
        <taxon>Bacillales</taxon>
        <taxon>Bacillaceae</taxon>
        <taxon>Metabacillus</taxon>
    </lineage>
</organism>
<keyword evidence="3 7" id="KW-0732">Signal</keyword>
<keyword evidence="2" id="KW-0479">Metal-binding</keyword>
<keyword evidence="6" id="KW-1133">Transmembrane helix</keyword>
<evidence type="ECO:0000256" key="1">
    <source>
        <dbReference type="ARBA" id="ARBA00004196"/>
    </source>
</evidence>
<name>A0ABT9YVA5_9BACI</name>
<gene>
    <name evidence="9" type="ORF">J2S02_000047</name>
</gene>
<proteinExistence type="predicted"/>
<feature type="signal peptide" evidence="7">
    <location>
        <begin position="1"/>
        <end position="21"/>
    </location>
</feature>
<keyword evidence="10" id="KW-1185">Reference proteome</keyword>
<sequence length="186" mass="20359">MKKILFIMICFVLFFPFMASAHTTLESSTPSAGEVVTTELKEITLEFAGEIENKSTFTLKSNNDVVQVDSITVDGKTLTGQIPTPLKNGEYTITWNIAATDGHLLSGEIPFTVNIPNQEESEVQEDPAAETDDAQVNEEQSPQVDNDTDSNNEESDDNRSIISTVSIIVLVILLAVGIGILIRKKR</sequence>
<evidence type="ECO:0000256" key="2">
    <source>
        <dbReference type="ARBA" id="ARBA00022723"/>
    </source>
</evidence>
<dbReference type="SUPFAM" id="SSF81296">
    <property type="entry name" value="E set domains"/>
    <property type="match status" value="1"/>
</dbReference>
<dbReference type="Gene3D" id="2.60.40.1220">
    <property type="match status" value="1"/>
</dbReference>
<dbReference type="InterPro" id="IPR014755">
    <property type="entry name" value="Cu-Rt/internalin_Ig-like"/>
</dbReference>
<feature type="transmembrane region" description="Helical" evidence="6">
    <location>
        <begin position="161"/>
        <end position="182"/>
    </location>
</feature>
<feature type="compositionally biased region" description="Acidic residues" evidence="5">
    <location>
        <begin position="119"/>
        <end position="136"/>
    </location>
</feature>
<keyword evidence="6" id="KW-0812">Transmembrane</keyword>
<feature type="region of interest" description="Disordered" evidence="5">
    <location>
        <begin position="119"/>
        <end position="157"/>
    </location>
</feature>
<dbReference type="Pfam" id="PF04234">
    <property type="entry name" value="CopC"/>
    <property type="match status" value="1"/>
</dbReference>
<dbReference type="PANTHER" id="PTHR34820:SF4">
    <property type="entry name" value="INNER MEMBRANE PROTEIN YEBZ"/>
    <property type="match status" value="1"/>
</dbReference>
<comment type="caution">
    <text evidence="9">The sequence shown here is derived from an EMBL/GenBank/DDBJ whole genome shotgun (WGS) entry which is preliminary data.</text>
</comment>
<evidence type="ECO:0000256" key="6">
    <source>
        <dbReference type="SAM" id="Phobius"/>
    </source>
</evidence>
<protein>
    <submittedName>
        <fullName evidence="9">Methionine-rich copper-binding protein CopC</fullName>
    </submittedName>
</protein>
<keyword evidence="4" id="KW-0186">Copper</keyword>
<reference evidence="9 10" key="1">
    <citation type="submission" date="2023-07" db="EMBL/GenBank/DDBJ databases">
        <title>Genomic Encyclopedia of Type Strains, Phase IV (KMG-IV): sequencing the most valuable type-strain genomes for metagenomic binning, comparative biology and taxonomic classification.</title>
        <authorList>
            <person name="Goeker M."/>
        </authorList>
    </citation>
    <scope>NUCLEOTIDE SEQUENCE [LARGE SCALE GENOMIC DNA]</scope>
    <source>
        <strain evidence="9 10">DSM 17723</strain>
    </source>
</reference>
<dbReference type="PANTHER" id="PTHR34820">
    <property type="entry name" value="INNER MEMBRANE PROTEIN YEBZ"/>
    <property type="match status" value="1"/>
</dbReference>
<feature type="chain" id="PRO_5047218125" evidence="7">
    <location>
        <begin position="22"/>
        <end position="186"/>
    </location>
</feature>
<dbReference type="Proteomes" id="UP001232245">
    <property type="component" value="Unassembled WGS sequence"/>
</dbReference>
<evidence type="ECO:0000313" key="9">
    <source>
        <dbReference type="EMBL" id="MDQ0223725.1"/>
    </source>
</evidence>
<dbReference type="InterPro" id="IPR032694">
    <property type="entry name" value="CopC/D"/>
</dbReference>
<evidence type="ECO:0000256" key="5">
    <source>
        <dbReference type="SAM" id="MobiDB-lite"/>
    </source>
</evidence>
<accession>A0ABT9YVA5</accession>